<dbReference type="Proteomes" id="UP000305398">
    <property type="component" value="Chromosome"/>
</dbReference>
<evidence type="ECO:0000256" key="6">
    <source>
        <dbReference type="PIRSR" id="PIRSR613078-1"/>
    </source>
</evidence>
<reference evidence="10 11" key="1">
    <citation type="submission" date="2019-06" db="EMBL/GenBank/DDBJ databases">
        <authorList>
            <person name="Srinivasan S."/>
        </authorList>
    </citation>
    <scope>NUCLEOTIDE SEQUENCE [LARGE SCALE GENOMIC DNA]</scope>
    <source>
        <strain evidence="10 11">17J68-5</strain>
    </source>
</reference>
<evidence type="ECO:0000256" key="2">
    <source>
        <dbReference type="ARBA" id="ARBA00022432"/>
    </source>
</evidence>
<dbReference type="EC" id="5.4.2.11" evidence="5 9"/>
<comment type="pathway">
    <text evidence="5 9">Carbohydrate degradation; glycolysis; pyruvate from D-glyceraldehyde 3-phosphate: step 3/5.</text>
</comment>
<feature type="binding site" evidence="5 7">
    <location>
        <begin position="21"/>
        <end position="22"/>
    </location>
    <ligand>
        <name>substrate</name>
    </ligand>
</feature>
<evidence type="ECO:0000256" key="5">
    <source>
        <dbReference type="HAMAP-Rule" id="MF_01039"/>
    </source>
</evidence>
<accession>A0A5B7ZWX7</accession>
<organism evidence="10 11">
    <name type="scientific">Hymenobacter jejuensis</name>
    <dbReference type="NCBI Taxonomy" id="2502781"/>
    <lineage>
        <taxon>Bacteria</taxon>
        <taxon>Pseudomonadati</taxon>
        <taxon>Bacteroidota</taxon>
        <taxon>Cytophagia</taxon>
        <taxon>Cytophagales</taxon>
        <taxon>Hymenobacteraceae</taxon>
        <taxon>Hymenobacter</taxon>
    </lineage>
</organism>
<keyword evidence="3 5" id="KW-0324">Glycolysis</keyword>
<evidence type="ECO:0000256" key="1">
    <source>
        <dbReference type="ARBA" id="ARBA00006717"/>
    </source>
</evidence>
<sequence length="208" mass="23265">MAHLLIVRHGQSVWNLENRFTGETDVDLSPLGEQEALRAGKLLKPHPVDIAYTSVLKRAIHTLAIIKVQTGWRDLPVIRSAALNERNYGLLQGLNKAEVAQKYGAEQVALWRRSYDVAPPQGESLKDTYERVVPYYTAQIEPQLRAGKSVLIVAHGNSLRALMMHLEQISPEKIALVDLATGVPRLYEFDASLRIVEASYLPHRKGVV</sequence>
<comment type="function">
    <text evidence="5 9">Catalyzes the interconversion of 2-phosphoglycerate and 3-phosphoglycerate.</text>
</comment>
<dbReference type="InterPro" id="IPR001345">
    <property type="entry name" value="PG/BPGM_mutase_AS"/>
</dbReference>
<keyword evidence="2 5" id="KW-0312">Gluconeogenesis</keyword>
<dbReference type="AlphaFoldDB" id="A0A5B7ZWX7"/>
<dbReference type="GO" id="GO:0006096">
    <property type="term" value="P:glycolytic process"/>
    <property type="evidence" value="ECO:0007669"/>
    <property type="project" value="UniProtKB-UniRule"/>
</dbReference>
<dbReference type="SMART" id="SM00855">
    <property type="entry name" value="PGAM"/>
    <property type="match status" value="1"/>
</dbReference>
<dbReference type="PIRSF" id="PIRSF000709">
    <property type="entry name" value="6PFK_2-Ptase"/>
    <property type="match status" value="1"/>
</dbReference>
<gene>
    <name evidence="5" type="primary">gpmA</name>
    <name evidence="10" type="ORF">FHG12_02455</name>
</gene>
<feature type="binding site" evidence="5 7">
    <location>
        <begin position="85"/>
        <end position="88"/>
    </location>
    <ligand>
        <name>substrate</name>
    </ligand>
</feature>
<dbReference type="Gene3D" id="3.40.50.1240">
    <property type="entry name" value="Phosphoglycerate mutase-like"/>
    <property type="match status" value="1"/>
</dbReference>
<evidence type="ECO:0000256" key="7">
    <source>
        <dbReference type="PIRSR" id="PIRSR613078-2"/>
    </source>
</evidence>
<evidence type="ECO:0000256" key="8">
    <source>
        <dbReference type="PIRSR" id="PIRSR613078-3"/>
    </source>
</evidence>
<feature type="binding site" evidence="5 7">
    <location>
        <begin position="156"/>
        <end position="157"/>
    </location>
    <ligand>
        <name>substrate</name>
    </ligand>
</feature>
<comment type="similarity">
    <text evidence="1 5">Belongs to the phosphoglycerate mutase family. BPG-dependent PGAM subfamily.</text>
</comment>
<feature type="binding site" evidence="5 7">
    <location>
        <position position="58"/>
    </location>
    <ligand>
        <name>substrate</name>
    </ligand>
</feature>
<dbReference type="InterPro" id="IPR029033">
    <property type="entry name" value="His_PPase_superfam"/>
</dbReference>
<evidence type="ECO:0000313" key="10">
    <source>
        <dbReference type="EMBL" id="QDA59033.1"/>
    </source>
</evidence>
<protein>
    <recommendedName>
        <fullName evidence="5 9">2,3-bisphosphoglycerate-dependent phosphoglycerate mutase</fullName>
        <shortName evidence="5">BPG-dependent PGAM</shortName>
        <shortName evidence="5">PGAM</shortName>
        <shortName evidence="5">Phosphoglyceromutase</shortName>
        <shortName evidence="5">dPGM</shortName>
        <ecNumber evidence="5 9">5.4.2.11</ecNumber>
    </recommendedName>
</protein>
<dbReference type="GO" id="GO:0006094">
    <property type="term" value="P:gluconeogenesis"/>
    <property type="evidence" value="ECO:0007669"/>
    <property type="project" value="UniProtKB-UniRule"/>
</dbReference>
<dbReference type="HAMAP" id="MF_01039">
    <property type="entry name" value="PGAM_GpmA"/>
    <property type="match status" value="1"/>
</dbReference>
<feature type="active site" description="Tele-phosphohistidine intermediate" evidence="5 6">
    <location>
        <position position="9"/>
    </location>
</feature>
<proteinExistence type="inferred from homology"/>
<dbReference type="OrthoDB" id="9782128at2"/>
<dbReference type="PANTHER" id="PTHR11931">
    <property type="entry name" value="PHOSPHOGLYCERATE MUTASE"/>
    <property type="match status" value="1"/>
</dbReference>
<dbReference type="RefSeq" id="WP_139514108.1">
    <property type="nucleotide sequence ID" value="NZ_CP040896.1"/>
</dbReference>
<feature type="binding site" evidence="5 7">
    <location>
        <begin position="8"/>
        <end position="15"/>
    </location>
    <ligand>
        <name>substrate</name>
    </ligand>
</feature>
<comment type="catalytic activity">
    <reaction evidence="5 9">
        <text>(2R)-2-phosphoglycerate = (2R)-3-phosphoglycerate</text>
        <dbReference type="Rhea" id="RHEA:15901"/>
        <dbReference type="ChEBI" id="CHEBI:58272"/>
        <dbReference type="ChEBI" id="CHEBI:58289"/>
        <dbReference type="EC" id="5.4.2.11"/>
    </reaction>
</comment>
<evidence type="ECO:0000256" key="3">
    <source>
        <dbReference type="ARBA" id="ARBA00023152"/>
    </source>
</evidence>
<keyword evidence="11" id="KW-1185">Reference proteome</keyword>
<feature type="active site" description="Proton donor/acceptor" evidence="5 6">
    <location>
        <position position="85"/>
    </location>
</feature>
<feature type="site" description="Transition state stabilizer" evidence="5 8">
    <location>
        <position position="155"/>
    </location>
</feature>
<dbReference type="SUPFAM" id="SSF53254">
    <property type="entry name" value="Phosphoglycerate mutase-like"/>
    <property type="match status" value="1"/>
</dbReference>
<dbReference type="KEGG" id="hyj:FHG12_02455"/>
<evidence type="ECO:0000313" key="11">
    <source>
        <dbReference type="Proteomes" id="UP000305398"/>
    </source>
</evidence>
<dbReference type="InterPro" id="IPR005952">
    <property type="entry name" value="Phosphogly_mut1"/>
</dbReference>
<dbReference type="Pfam" id="PF00300">
    <property type="entry name" value="His_Phos_1"/>
    <property type="match status" value="1"/>
</dbReference>
<dbReference type="InterPro" id="IPR013078">
    <property type="entry name" value="His_Pase_superF_clade-1"/>
</dbReference>
<keyword evidence="4 5" id="KW-0413">Isomerase</keyword>
<feature type="binding site" evidence="5 7">
    <location>
        <begin position="112"/>
        <end position="113"/>
    </location>
    <ligand>
        <name>substrate</name>
    </ligand>
</feature>
<dbReference type="UniPathway" id="UPA00109">
    <property type="reaction ID" value="UER00186"/>
</dbReference>
<dbReference type="NCBIfam" id="TIGR01258">
    <property type="entry name" value="pgm_1"/>
    <property type="match status" value="2"/>
</dbReference>
<dbReference type="GO" id="GO:0004619">
    <property type="term" value="F:phosphoglycerate mutase activity"/>
    <property type="evidence" value="ECO:0007669"/>
    <property type="project" value="UniProtKB-UniRule"/>
</dbReference>
<feature type="binding site" evidence="5 7">
    <location>
        <position position="96"/>
    </location>
    <ligand>
        <name>substrate</name>
    </ligand>
</feature>
<evidence type="ECO:0000256" key="4">
    <source>
        <dbReference type="ARBA" id="ARBA00023235"/>
    </source>
</evidence>
<name>A0A5B7ZWX7_9BACT</name>
<dbReference type="EMBL" id="CP040896">
    <property type="protein sequence ID" value="QDA59033.1"/>
    <property type="molecule type" value="Genomic_DNA"/>
</dbReference>
<dbReference type="CDD" id="cd07067">
    <property type="entry name" value="HP_PGM_like"/>
    <property type="match status" value="1"/>
</dbReference>
<evidence type="ECO:0000256" key="9">
    <source>
        <dbReference type="RuleBase" id="RU004512"/>
    </source>
</evidence>
<dbReference type="PROSITE" id="PS00175">
    <property type="entry name" value="PG_MUTASE"/>
    <property type="match status" value="1"/>
</dbReference>